<accession>A0A2Z7BHD5</accession>
<name>A0A2Z7BHD5_9LAMI</name>
<dbReference type="Proteomes" id="UP000250235">
    <property type="component" value="Unassembled WGS sequence"/>
</dbReference>
<dbReference type="EMBL" id="KV005696">
    <property type="protein sequence ID" value="KZV33700.1"/>
    <property type="molecule type" value="Genomic_DNA"/>
</dbReference>
<reference evidence="1 2" key="1">
    <citation type="journal article" date="2015" name="Proc. Natl. Acad. Sci. U.S.A.">
        <title>The resurrection genome of Boea hygrometrica: A blueprint for survival of dehydration.</title>
        <authorList>
            <person name="Xiao L."/>
            <person name="Yang G."/>
            <person name="Zhang L."/>
            <person name="Yang X."/>
            <person name="Zhao S."/>
            <person name="Ji Z."/>
            <person name="Zhou Q."/>
            <person name="Hu M."/>
            <person name="Wang Y."/>
            <person name="Chen M."/>
            <person name="Xu Y."/>
            <person name="Jin H."/>
            <person name="Xiao X."/>
            <person name="Hu G."/>
            <person name="Bao F."/>
            <person name="Hu Y."/>
            <person name="Wan P."/>
            <person name="Li L."/>
            <person name="Deng X."/>
            <person name="Kuang T."/>
            <person name="Xiang C."/>
            <person name="Zhu J.K."/>
            <person name="Oliver M.J."/>
            <person name="He Y."/>
        </authorList>
    </citation>
    <scope>NUCLEOTIDE SEQUENCE [LARGE SCALE GENOMIC DNA]</scope>
    <source>
        <strain evidence="2">cv. XS01</strain>
    </source>
</reference>
<keyword evidence="2" id="KW-1185">Reference proteome</keyword>
<organism evidence="1 2">
    <name type="scientific">Dorcoceras hygrometricum</name>
    <dbReference type="NCBI Taxonomy" id="472368"/>
    <lineage>
        <taxon>Eukaryota</taxon>
        <taxon>Viridiplantae</taxon>
        <taxon>Streptophyta</taxon>
        <taxon>Embryophyta</taxon>
        <taxon>Tracheophyta</taxon>
        <taxon>Spermatophyta</taxon>
        <taxon>Magnoliopsida</taxon>
        <taxon>eudicotyledons</taxon>
        <taxon>Gunneridae</taxon>
        <taxon>Pentapetalae</taxon>
        <taxon>asterids</taxon>
        <taxon>lamiids</taxon>
        <taxon>Lamiales</taxon>
        <taxon>Gesneriaceae</taxon>
        <taxon>Didymocarpoideae</taxon>
        <taxon>Trichosporeae</taxon>
        <taxon>Loxocarpinae</taxon>
        <taxon>Dorcoceras</taxon>
    </lineage>
</organism>
<protein>
    <submittedName>
        <fullName evidence="1">Uncharacterized protein</fullName>
    </submittedName>
</protein>
<evidence type="ECO:0000313" key="2">
    <source>
        <dbReference type="Proteomes" id="UP000250235"/>
    </source>
</evidence>
<sequence length="156" mass="16555">MSSKEKRKTPKCSCAFPAKSLNLFSRVPRPSTVESPANPFLISCISHQSLVHRASISSLPQNPSAVLPSCVASSNLRPSIVAFQGVSLSFASYSSTSNHFGVPRLSAMSNSEQCVDLPAADNRSGAVTSVPMEVIGPLSHPSYFNNPLPLAVRPES</sequence>
<evidence type="ECO:0000313" key="1">
    <source>
        <dbReference type="EMBL" id="KZV33700.1"/>
    </source>
</evidence>
<dbReference type="AlphaFoldDB" id="A0A2Z7BHD5"/>
<proteinExistence type="predicted"/>
<gene>
    <name evidence="1" type="ORF">F511_31052</name>
</gene>